<sequence>MKAKTIDYYKTLNDDFLEEESHVFRFGSIGDGGYYLRPSTMHKSEVLFSGGISSNLEFEYDAFRFNPEMKILMIDPTISRFKTVN</sequence>
<reference evidence="1" key="1">
    <citation type="submission" date="2022-11" db="EMBL/GenBank/DDBJ databases">
        <title>Lacinutrix neustonica HL-RS19T sp. nov., isolated from the surface microlayer sample of brackish Lake Shihwa.</title>
        <authorList>
            <person name="Choi J.Y."/>
            <person name="Hwang C.Y."/>
        </authorList>
    </citation>
    <scope>NUCLEOTIDE SEQUENCE</scope>
    <source>
        <strain evidence="1">HL-RS19</strain>
    </source>
</reference>
<keyword evidence="2" id="KW-1185">Reference proteome</keyword>
<dbReference type="EMBL" id="CP113088">
    <property type="protein sequence ID" value="WAC01950.1"/>
    <property type="molecule type" value="Genomic_DNA"/>
</dbReference>
<evidence type="ECO:0000313" key="2">
    <source>
        <dbReference type="Proteomes" id="UP001164705"/>
    </source>
</evidence>
<gene>
    <name evidence="1" type="ORF">N7U66_19235</name>
</gene>
<name>A0A9E8MX86_9FLAO</name>
<evidence type="ECO:0000313" key="1">
    <source>
        <dbReference type="EMBL" id="WAC01950.1"/>
    </source>
</evidence>
<protein>
    <submittedName>
        <fullName evidence="1">Uncharacterized protein</fullName>
    </submittedName>
</protein>
<dbReference type="AlphaFoldDB" id="A0A9E8MX86"/>
<accession>A0A9E8MX86</accession>
<proteinExistence type="predicted"/>
<organism evidence="1 2">
    <name type="scientific">Lacinutrix neustonica</name>
    <dbReference type="NCBI Taxonomy" id="2980107"/>
    <lineage>
        <taxon>Bacteria</taxon>
        <taxon>Pseudomonadati</taxon>
        <taxon>Bacteroidota</taxon>
        <taxon>Flavobacteriia</taxon>
        <taxon>Flavobacteriales</taxon>
        <taxon>Flavobacteriaceae</taxon>
        <taxon>Lacinutrix</taxon>
    </lineage>
</organism>
<dbReference type="Proteomes" id="UP001164705">
    <property type="component" value="Chromosome"/>
</dbReference>
<dbReference type="KEGG" id="lnu:N7U66_19235"/>
<dbReference type="RefSeq" id="WP_267676548.1">
    <property type="nucleotide sequence ID" value="NZ_CP113088.1"/>
</dbReference>